<dbReference type="PROSITE" id="PS50931">
    <property type="entry name" value="HTH_LYSR"/>
    <property type="match status" value="1"/>
</dbReference>
<dbReference type="PANTHER" id="PTHR30118">
    <property type="entry name" value="HTH-TYPE TRANSCRIPTIONAL REGULATOR LEUO-RELATED"/>
    <property type="match status" value="1"/>
</dbReference>
<dbReference type="Gene3D" id="3.40.190.10">
    <property type="entry name" value="Periplasmic binding protein-like II"/>
    <property type="match status" value="2"/>
</dbReference>
<dbReference type="CDD" id="cd08417">
    <property type="entry name" value="PBP2_Nitroaromatics_like"/>
    <property type="match status" value="1"/>
</dbReference>
<evidence type="ECO:0000259" key="5">
    <source>
        <dbReference type="PROSITE" id="PS50931"/>
    </source>
</evidence>
<keyword evidence="2" id="KW-0805">Transcription regulation</keyword>
<accession>A0ABW4YAN0</accession>
<dbReference type="InterPro" id="IPR050389">
    <property type="entry name" value="LysR-type_TF"/>
</dbReference>
<name>A0ABW4YAN0_9GAMM</name>
<organism evidence="6 7">
    <name type="scientific">Thiorhodococcus fuscus</name>
    <dbReference type="NCBI Taxonomy" id="527200"/>
    <lineage>
        <taxon>Bacteria</taxon>
        <taxon>Pseudomonadati</taxon>
        <taxon>Pseudomonadota</taxon>
        <taxon>Gammaproteobacteria</taxon>
        <taxon>Chromatiales</taxon>
        <taxon>Chromatiaceae</taxon>
        <taxon>Thiorhodococcus</taxon>
    </lineage>
</organism>
<proteinExistence type="inferred from homology"/>
<dbReference type="Gene3D" id="1.10.10.10">
    <property type="entry name" value="Winged helix-like DNA-binding domain superfamily/Winged helix DNA-binding domain"/>
    <property type="match status" value="1"/>
</dbReference>
<comment type="similarity">
    <text evidence="1">Belongs to the LysR transcriptional regulatory family.</text>
</comment>
<evidence type="ECO:0000256" key="1">
    <source>
        <dbReference type="ARBA" id="ARBA00009437"/>
    </source>
</evidence>
<dbReference type="SUPFAM" id="SSF53850">
    <property type="entry name" value="Periplasmic binding protein-like II"/>
    <property type="match status" value="1"/>
</dbReference>
<dbReference type="EMBL" id="JBHUHX010000035">
    <property type="protein sequence ID" value="MFD2112697.1"/>
    <property type="molecule type" value="Genomic_DNA"/>
</dbReference>
<evidence type="ECO:0000256" key="3">
    <source>
        <dbReference type="ARBA" id="ARBA00023125"/>
    </source>
</evidence>
<keyword evidence="7" id="KW-1185">Reference proteome</keyword>
<dbReference type="PANTHER" id="PTHR30118:SF15">
    <property type="entry name" value="TRANSCRIPTIONAL REGULATORY PROTEIN"/>
    <property type="match status" value="1"/>
</dbReference>
<keyword evidence="4" id="KW-0804">Transcription</keyword>
<sequence>MNLRTLDLNLLVVLRQLLEDRHVSRAGEQLGMSQPAVSRALQRLRVMFDDPLLVRTSRGFDLSARAEALLPDLIHWIEDTERLVSRQSFDPATSTHVVRFYGPEPEVGWFLPPLFERMRRLAQGMVLEVKSEPRDHFDQLERGEVHFVLSPFEPSAASTAQIHSLYLAPMAFALVMNADNPLALGAISAERIAAANHGLVSLTGRGGGTVENGLLAQGYLAQGERLNQPLRLTSFTSIAAFCECSDMVFLLPKQFAEELAHGRNLVVRETPPEATTGGPQVSLYWHERFHNDPMCVWIRDQLKAVHGSTVERHGKKSSL</sequence>
<dbReference type="RefSeq" id="WP_386027251.1">
    <property type="nucleotide sequence ID" value="NZ_JBHUHX010000035.1"/>
</dbReference>
<dbReference type="InterPro" id="IPR037402">
    <property type="entry name" value="YidZ_PBP2"/>
</dbReference>
<keyword evidence="3" id="KW-0238">DNA-binding</keyword>
<dbReference type="Proteomes" id="UP001597337">
    <property type="component" value="Unassembled WGS sequence"/>
</dbReference>
<dbReference type="Pfam" id="PF03466">
    <property type="entry name" value="LysR_substrate"/>
    <property type="match status" value="1"/>
</dbReference>
<dbReference type="InterPro" id="IPR036388">
    <property type="entry name" value="WH-like_DNA-bd_sf"/>
</dbReference>
<evidence type="ECO:0000256" key="2">
    <source>
        <dbReference type="ARBA" id="ARBA00023015"/>
    </source>
</evidence>
<evidence type="ECO:0000256" key="4">
    <source>
        <dbReference type="ARBA" id="ARBA00023163"/>
    </source>
</evidence>
<evidence type="ECO:0000313" key="6">
    <source>
        <dbReference type="EMBL" id="MFD2112697.1"/>
    </source>
</evidence>
<dbReference type="InterPro" id="IPR005119">
    <property type="entry name" value="LysR_subst-bd"/>
</dbReference>
<dbReference type="SUPFAM" id="SSF46785">
    <property type="entry name" value="Winged helix' DNA-binding domain"/>
    <property type="match status" value="1"/>
</dbReference>
<protein>
    <submittedName>
        <fullName evidence="6">LysR family transcriptional regulator</fullName>
    </submittedName>
</protein>
<dbReference type="InterPro" id="IPR036390">
    <property type="entry name" value="WH_DNA-bd_sf"/>
</dbReference>
<dbReference type="Pfam" id="PF00126">
    <property type="entry name" value="HTH_1"/>
    <property type="match status" value="1"/>
</dbReference>
<reference evidence="7" key="1">
    <citation type="journal article" date="2019" name="Int. J. Syst. Evol. Microbiol.">
        <title>The Global Catalogue of Microorganisms (GCM) 10K type strain sequencing project: providing services to taxonomists for standard genome sequencing and annotation.</title>
        <authorList>
            <consortium name="The Broad Institute Genomics Platform"/>
            <consortium name="The Broad Institute Genome Sequencing Center for Infectious Disease"/>
            <person name="Wu L."/>
            <person name="Ma J."/>
        </authorList>
    </citation>
    <scope>NUCLEOTIDE SEQUENCE [LARGE SCALE GENOMIC DNA]</scope>
    <source>
        <strain evidence="7">KACC 12597</strain>
    </source>
</reference>
<dbReference type="InterPro" id="IPR000847">
    <property type="entry name" value="LysR_HTH_N"/>
</dbReference>
<comment type="caution">
    <text evidence="6">The sequence shown here is derived from an EMBL/GenBank/DDBJ whole genome shotgun (WGS) entry which is preliminary data.</text>
</comment>
<dbReference type="PRINTS" id="PR00039">
    <property type="entry name" value="HTHLYSR"/>
</dbReference>
<evidence type="ECO:0000313" key="7">
    <source>
        <dbReference type="Proteomes" id="UP001597337"/>
    </source>
</evidence>
<feature type="domain" description="HTH lysR-type" evidence="5">
    <location>
        <begin position="6"/>
        <end position="63"/>
    </location>
</feature>
<gene>
    <name evidence="6" type="ORF">ACFSJC_12685</name>
</gene>